<dbReference type="Proteomes" id="UP001044222">
    <property type="component" value="Chromosome 14"/>
</dbReference>
<accession>A0A9D3LSF4</accession>
<evidence type="ECO:0000313" key="2">
    <source>
        <dbReference type="Proteomes" id="UP001044222"/>
    </source>
</evidence>
<protein>
    <submittedName>
        <fullName evidence="1">Uncharacterized protein</fullName>
    </submittedName>
</protein>
<dbReference type="AlphaFoldDB" id="A0A9D3LSF4"/>
<proteinExistence type="predicted"/>
<dbReference type="EMBL" id="JAFIRN010000014">
    <property type="protein sequence ID" value="KAG5836192.1"/>
    <property type="molecule type" value="Genomic_DNA"/>
</dbReference>
<keyword evidence="2" id="KW-1185">Reference proteome</keyword>
<evidence type="ECO:0000313" key="1">
    <source>
        <dbReference type="EMBL" id="KAG5836192.1"/>
    </source>
</evidence>
<reference evidence="1" key="1">
    <citation type="submission" date="2021-01" db="EMBL/GenBank/DDBJ databases">
        <title>A chromosome-scale assembly of European eel, Anguilla anguilla.</title>
        <authorList>
            <person name="Henkel C."/>
            <person name="Jong-Raadsen S.A."/>
            <person name="Dufour S."/>
            <person name="Weltzien F.-A."/>
            <person name="Palstra A.P."/>
            <person name="Pelster B."/>
            <person name="Spaink H.P."/>
            <person name="Van Den Thillart G.E."/>
            <person name="Jansen H."/>
            <person name="Zahm M."/>
            <person name="Klopp C."/>
            <person name="Cedric C."/>
            <person name="Louis A."/>
            <person name="Berthelot C."/>
            <person name="Parey E."/>
            <person name="Roest Crollius H."/>
            <person name="Montfort J."/>
            <person name="Robinson-Rechavi M."/>
            <person name="Bucao C."/>
            <person name="Bouchez O."/>
            <person name="Gislard M."/>
            <person name="Lluch J."/>
            <person name="Milhes M."/>
            <person name="Lampietro C."/>
            <person name="Lopez Roques C."/>
            <person name="Donnadieu C."/>
            <person name="Braasch I."/>
            <person name="Desvignes T."/>
            <person name="Postlethwait J."/>
            <person name="Bobe J."/>
            <person name="Guiguen Y."/>
            <person name="Dirks R."/>
        </authorList>
    </citation>
    <scope>NUCLEOTIDE SEQUENCE</scope>
    <source>
        <strain evidence="1">Tag_6206</strain>
        <tissue evidence="1">Liver</tissue>
    </source>
</reference>
<comment type="caution">
    <text evidence="1">The sequence shown here is derived from an EMBL/GenBank/DDBJ whole genome shotgun (WGS) entry which is preliminary data.</text>
</comment>
<gene>
    <name evidence="1" type="ORF">ANANG_G00251950</name>
</gene>
<sequence length="94" mass="10163">MPQGLKVKGHRLNIAPPITENTTHRSRYGQGQLIGKNNGFLCGFYKGGAPRVLTTKWSPATWSFGSPAAFSCGSVGHNNRLPCVKQLFLLGMSC</sequence>
<organism evidence="1 2">
    <name type="scientific">Anguilla anguilla</name>
    <name type="common">European freshwater eel</name>
    <name type="synonym">Muraena anguilla</name>
    <dbReference type="NCBI Taxonomy" id="7936"/>
    <lineage>
        <taxon>Eukaryota</taxon>
        <taxon>Metazoa</taxon>
        <taxon>Chordata</taxon>
        <taxon>Craniata</taxon>
        <taxon>Vertebrata</taxon>
        <taxon>Euteleostomi</taxon>
        <taxon>Actinopterygii</taxon>
        <taxon>Neopterygii</taxon>
        <taxon>Teleostei</taxon>
        <taxon>Anguilliformes</taxon>
        <taxon>Anguillidae</taxon>
        <taxon>Anguilla</taxon>
    </lineage>
</organism>
<name>A0A9D3LSF4_ANGAN</name>